<proteinExistence type="predicted"/>
<accession>A0A7X1ZG09</accession>
<protein>
    <submittedName>
        <fullName evidence="4">CBS domain-containing protein</fullName>
    </submittedName>
</protein>
<dbReference type="InterPro" id="IPR000644">
    <property type="entry name" value="CBS_dom"/>
</dbReference>
<dbReference type="PROSITE" id="PS51371">
    <property type="entry name" value="CBS"/>
    <property type="match status" value="2"/>
</dbReference>
<organism evidence="4 5">
    <name type="scientific">Roseospira navarrensis</name>
    <dbReference type="NCBI Taxonomy" id="140058"/>
    <lineage>
        <taxon>Bacteria</taxon>
        <taxon>Pseudomonadati</taxon>
        <taxon>Pseudomonadota</taxon>
        <taxon>Alphaproteobacteria</taxon>
        <taxon>Rhodospirillales</taxon>
        <taxon>Rhodospirillaceae</taxon>
        <taxon>Roseospira</taxon>
    </lineage>
</organism>
<dbReference type="Gene3D" id="3.10.580.10">
    <property type="entry name" value="CBS-domain"/>
    <property type="match status" value="1"/>
</dbReference>
<dbReference type="EMBL" id="WIVE01000025">
    <property type="protein sequence ID" value="MQX36722.1"/>
    <property type="molecule type" value="Genomic_DNA"/>
</dbReference>
<evidence type="ECO:0000259" key="3">
    <source>
        <dbReference type="PROSITE" id="PS51371"/>
    </source>
</evidence>
<comment type="caution">
    <text evidence="4">The sequence shown here is derived from an EMBL/GenBank/DDBJ whole genome shotgun (WGS) entry which is preliminary data.</text>
</comment>
<feature type="domain" description="CBS" evidence="3">
    <location>
        <begin position="76"/>
        <end position="131"/>
    </location>
</feature>
<dbReference type="PANTHER" id="PTHR43080">
    <property type="entry name" value="CBS DOMAIN-CONTAINING PROTEIN CBSX3, MITOCHONDRIAL"/>
    <property type="match status" value="1"/>
</dbReference>
<sequence>MIIKSIREMMTGRDLASTTPSTTVREACRILTARNVGALAVLDGDRLVGMFSERDVIRKCICGDHRTDETTVADIMTPDPQAIDIDRSLADALTIMTKGGFRHLPVLSGGQVVGMISIRDVPLEYRLMHDRFNEYRTPAA</sequence>
<feature type="domain" description="CBS" evidence="3">
    <location>
        <begin position="9"/>
        <end position="69"/>
    </location>
</feature>
<dbReference type="Pfam" id="PF00571">
    <property type="entry name" value="CBS"/>
    <property type="match status" value="2"/>
</dbReference>
<dbReference type="InterPro" id="IPR046342">
    <property type="entry name" value="CBS_dom_sf"/>
</dbReference>
<evidence type="ECO:0000313" key="5">
    <source>
        <dbReference type="Proteomes" id="UP000434582"/>
    </source>
</evidence>
<evidence type="ECO:0000256" key="1">
    <source>
        <dbReference type="ARBA" id="ARBA00023122"/>
    </source>
</evidence>
<dbReference type="InterPro" id="IPR051257">
    <property type="entry name" value="Diverse_CBS-Domain"/>
</dbReference>
<reference evidence="4 5" key="1">
    <citation type="submission" date="2019-10" db="EMBL/GenBank/DDBJ databases">
        <title>Draft whole-genome sequence of the purple nonsulfur photosynthetic bacterium Roseospira navarrensis DSM 15114.</title>
        <authorList>
            <person name="Kyndt J.A."/>
            <person name="Meyer T.E."/>
        </authorList>
    </citation>
    <scope>NUCLEOTIDE SEQUENCE [LARGE SCALE GENOMIC DNA]</scope>
    <source>
        <strain evidence="4 5">DSM 15114</strain>
    </source>
</reference>
<dbReference type="CDD" id="cd04623">
    <property type="entry name" value="CBS_pair_bac_euk"/>
    <property type="match status" value="1"/>
</dbReference>
<dbReference type="PANTHER" id="PTHR43080:SF2">
    <property type="entry name" value="CBS DOMAIN-CONTAINING PROTEIN"/>
    <property type="match status" value="1"/>
</dbReference>
<dbReference type="OrthoDB" id="9807125at2"/>
<keyword evidence="1 2" id="KW-0129">CBS domain</keyword>
<dbReference type="SUPFAM" id="SSF54631">
    <property type="entry name" value="CBS-domain pair"/>
    <property type="match status" value="1"/>
</dbReference>
<dbReference type="SMART" id="SM00116">
    <property type="entry name" value="CBS"/>
    <property type="match status" value="2"/>
</dbReference>
<evidence type="ECO:0000256" key="2">
    <source>
        <dbReference type="PROSITE-ProRule" id="PRU00703"/>
    </source>
</evidence>
<dbReference type="InterPro" id="IPR044725">
    <property type="entry name" value="CBSX3_CBS_dom"/>
</dbReference>
<dbReference type="RefSeq" id="WP_153343479.1">
    <property type="nucleotide sequence ID" value="NZ_WIVE01000025.1"/>
</dbReference>
<name>A0A7X1ZG09_9PROT</name>
<evidence type="ECO:0000313" key="4">
    <source>
        <dbReference type="EMBL" id="MQX36722.1"/>
    </source>
</evidence>
<dbReference type="AlphaFoldDB" id="A0A7X1ZG09"/>
<keyword evidence="5" id="KW-1185">Reference proteome</keyword>
<gene>
    <name evidence="4" type="ORF">GHC57_09355</name>
</gene>
<dbReference type="Proteomes" id="UP000434582">
    <property type="component" value="Unassembled WGS sequence"/>
</dbReference>